<evidence type="ECO:0000256" key="1">
    <source>
        <dbReference type="ARBA" id="ARBA00004167"/>
    </source>
</evidence>
<dbReference type="EMBL" id="JTDY01004519">
    <property type="protein sequence ID" value="KOB68058.1"/>
    <property type="molecule type" value="Genomic_DNA"/>
</dbReference>
<dbReference type="Pfam" id="PF00057">
    <property type="entry name" value="Ldl_recept_a"/>
    <property type="match status" value="2"/>
</dbReference>
<evidence type="ECO:0000256" key="2">
    <source>
        <dbReference type="ARBA" id="ARBA00004308"/>
    </source>
</evidence>
<keyword evidence="5" id="KW-1133">Transmembrane helix</keyword>
<evidence type="ECO:0000256" key="8">
    <source>
        <dbReference type="PROSITE-ProRule" id="PRU00124"/>
    </source>
</evidence>
<organism evidence="10 11">
    <name type="scientific">Operophtera brumata</name>
    <name type="common">Winter moth</name>
    <name type="synonym">Phalaena brumata</name>
    <dbReference type="NCBI Taxonomy" id="104452"/>
    <lineage>
        <taxon>Eukaryota</taxon>
        <taxon>Metazoa</taxon>
        <taxon>Ecdysozoa</taxon>
        <taxon>Arthropoda</taxon>
        <taxon>Hexapoda</taxon>
        <taxon>Insecta</taxon>
        <taxon>Pterygota</taxon>
        <taxon>Neoptera</taxon>
        <taxon>Endopterygota</taxon>
        <taxon>Lepidoptera</taxon>
        <taxon>Glossata</taxon>
        <taxon>Ditrysia</taxon>
        <taxon>Geometroidea</taxon>
        <taxon>Geometridae</taxon>
        <taxon>Larentiinae</taxon>
        <taxon>Operophtera</taxon>
    </lineage>
</organism>
<feature type="disulfide bond" evidence="8">
    <location>
        <begin position="96"/>
        <end position="111"/>
    </location>
</feature>
<comment type="caution">
    <text evidence="8">Lacks conserved residue(s) required for the propagation of feature annotation.</text>
</comment>
<dbReference type="SMART" id="SM00192">
    <property type="entry name" value="LDLa"/>
    <property type="match status" value="2"/>
</dbReference>
<dbReference type="AlphaFoldDB" id="A0A0L7KXR1"/>
<proteinExistence type="predicted"/>
<reference evidence="10 11" key="1">
    <citation type="journal article" date="2015" name="Genome Biol. Evol.">
        <title>The genome of winter moth (Operophtera brumata) provides a genomic perspective on sexual dimorphism and phenology.</title>
        <authorList>
            <person name="Derks M.F."/>
            <person name="Smit S."/>
            <person name="Salis L."/>
            <person name="Schijlen E."/>
            <person name="Bossers A."/>
            <person name="Mateman C."/>
            <person name="Pijl A.S."/>
            <person name="de Ridder D."/>
            <person name="Groenen M.A."/>
            <person name="Visser M.E."/>
            <person name="Megens H.J."/>
        </authorList>
    </citation>
    <scope>NUCLEOTIDE SEQUENCE [LARGE SCALE GENOMIC DNA]</scope>
    <source>
        <strain evidence="10">WM2013NL</strain>
        <tissue evidence="10">Head and thorax</tissue>
    </source>
</reference>
<feature type="disulfide bond" evidence="8">
    <location>
        <begin position="38"/>
        <end position="56"/>
    </location>
</feature>
<feature type="chain" id="PRO_5005572855" evidence="9">
    <location>
        <begin position="18"/>
        <end position="120"/>
    </location>
</feature>
<protein>
    <submittedName>
        <fullName evidence="10">Vitellogenin receptor</fullName>
    </submittedName>
</protein>
<evidence type="ECO:0000256" key="4">
    <source>
        <dbReference type="ARBA" id="ARBA00022737"/>
    </source>
</evidence>
<sequence length="120" mass="13391">MKSHIATLSVCLVVCTAQFMDEMQQFEEECLGEDKFSCMGGGCIPQSQYCDDVINCEDGTDESFCVGHTPDVKFCNATHHFMCLDHKKCIPYQWICNKEADCDDGSDETNCTSSVVADNY</sequence>
<dbReference type="InterPro" id="IPR036055">
    <property type="entry name" value="LDL_receptor-like_sf"/>
</dbReference>
<dbReference type="Proteomes" id="UP000037510">
    <property type="component" value="Unassembled WGS sequence"/>
</dbReference>
<keyword evidence="6" id="KW-0472">Membrane</keyword>
<dbReference type="GO" id="GO:0005886">
    <property type="term" value="C:plasma membrane"/>
    <property type="evidence" value="ECO:0007669"/>
    <property type="project" value="TreeGrafter"/>
</dbReference>
<comment type="caution">
    <text evidence="10">The sequence shown here is derived from an EMBL/GenBank/DDBJ whole genome shotgun (WGS) entry which is preliminary data.</text>
</comment>
<keyword evidence="11" id="KW-1185">Reference proteome</keyword>
<keyword evidence="9" id="KW-0732">Signal</keyword>
<keyword evidence="4" id="KW-0677">Repeat</keyword>
<dbReference type="Gene3D" id="4.10.400.10">
    <property type="entry name" value="Low-density Lipoprotein Receptor"/>
    <property type="match status" value="2"/>
</dbReference>
<dbReference type="STRING" id="104452.A0A0L7KXR1"/>
<feature type="disulfide bond" evidence="8">
    <location>
        <begin position="50"/>
        <end position="65"/>
    </location>
</feature>
<dbReference type="InterPro" id="IPR002172">
    <property type="entry name" value="LDrepeatLR_classA_rpt"/>
</dbReference>
<gene>
    <name evidence="10" type="ORF">OBRU01_18920</name>
</gene>
<evidence type="ECO:0000256" key="9">
    <source>
        <dbReference type="SAM" id="SignalP"/>
    </source>
</evidence>
<dbReference type="InterPro" id="IPR050685">
    <property type="entry name" value="LDLR"/>
</dbReference>
<dbReference type="InterPro" id="IPR023415">
    <property type="entry name" value="LDLR_class-A_CS"/>
</dbReference>
<dbReference type="PANTHER" id="PTHR24270">
    <property type="entry name" value="LOW-DENSITY LIPOPROTEIN RECEPTOR-RELATED"/>
    <property type="match status" value="1"/>
</dbReference>
<dbReference type="CDD" id="cd00112">
    <property type="entry name" value="LDLa"/>
    <property type="match status" value="2"/>
</dbReference>
<dbReference type="GO" id="GO:0012505">
    <property type="term" value="C:endomembrane system"/>
    <property type="evidence" value="ECO:0007669"/>
    <property type="project" value="UniProtKB-SubCell"/>
</dbReference>
<evidence type="ECO:0000256" key="3">
    <source>
        <dbReference type="ARBA" id="ARBA00022692"/>
    </source>
</evidence>
<dbReference type="PROSITE" id="PS01209">
    <property type="entry name" value="LDLRA_1"/>
    <property type="match status" value="1"/>
</dbReference>
<dbReference type="PRINTS" id="PR00261">
    <property type="entry name" value="LDLRECEPTOR"/>
</dbReference>
<dbReference type="PROSITE" id="PS50068">
    <property type="entry name" value="LDLRA_2"/>
    <property type="match status" value="2"/>
</dbReference>
<name>A0A0L7KXR1_OPEBR</name>
<evidence type="ECO:0000256" key="7">
    <source>
        <dbReference type="ARBA" id="ARBA00023157"/>
    </source>
</evidence>
<comment type="subcellular location">
    <subcellularLocation>
        <location evidence="2">Endomembrane system</location>
    </subcellularLocation>
    <subcellularLocation>
        <location evidence="1">Membrane</location>
        <topology evidence="1">Single-pass membrane protein</topology>
    </subcellularLocation>
</comment>
<evidence type="ECO:0000256" key="5">
    <source>
        <dbReference type="ARBA" id="ARBA00022989"/>
    </source>
</evidence>
<keyword evidence="3" id="KW-0812">Transmembrane</keyword>
<evidence type="ECO:0000313" key="11">
    <source>
        <dbReference type="Proteomes" id="UP000037510"/>
    </source>
</evidence>
<accession>A0A0L7KXR1</accession>
<evidence type="ECO:0000256" key="6">
    <source>
        <dbReference type="ARBA" id="ARBA00023136"/>
    </source>
</evidence>
<feature type="signal peptide" evidence="9">
    <location>
        <begin position="1"/>
        <end position="17"/>
    </location>
</feature>
<evidence type="ECO:0000313" key="10">
    <source>
        <dbReference type="EMBL" id="KOB68058.1"/>
    </source>
</evidence>
<keyword evidence="7 8" id="KW-1015">Disulfide bond</keyword>
<dbReference type="SUPFAM" id="SSF57424">
    <property type="entry name" value="LDL receptor-like module"/>
    <property type="match status" value="2"/>
</dbReference>
<keyword evidence="10" id="KW-0675">Receptor</keyword>
<dbReference type="GO" id="GO:0016192">
    <property type="term" value="P:vesicle-mediated transport"/>
    <property type="evidence" value="ECO:0007669"/>
    <property type="project" value="UniProtKB-ARBA"/>
</dbReference>